<reference evidence="1 2" key="1">
    <citation type="submission" date="2013-11" db="EMBL/GenBank/DDBJ databases">
        <title>Draft genome sequence and annotation of the entomopathogenic bacterium, Xenorhabdus cabanillasi strain JM26.</title>
        <authorList>
            <person name="Gualtieri M."/>
            <person name="Ogier J.C."/>
            <person name="Pages S."/>
            <person name="Givaudan A."/>
            <person name="Gaudriault S."/>
        </authorList>
    </citation>
    <scope>NUCLEOTIDE SEQUENCE [LARGE SCALE GENOMIC DNA]</scope>
    <source>
        <strain evidence="1 2">JM26</strain>
    </source>
</reference>
<dbReference type="AlphaFoldDB" id="W1IL03"/>
<accession>W1IL03</accession>
<dbReference type="EMBL" id="CBXE010000007">
    <property type="protein sequence ID" value="CDL79114.1"/>
    <property type="molecule type" value="Genomic_DNA"/>
</dbReference>
<evidence type="ECO:0000313" key="1">
    <source>
        <dbReference type="EMBL" id="CDL79114.1"/>
    </source>
</evidence>
<name>W1IL03_9GAMM</name>
<sequence length="58" mass="6653">MGFESIYFRVHLVRNGGYRNLAANGKNTTTFMGKTLDRGFHHDTNIDFIICYTYCLTG</sequence>
<dbReference type="Proteomes" id="UP000019197">
    <property type="component" value="Unassembled WGS sequence"/>
</dbReference>
<proteinExistence type="predicted"/>
<evidence type="ECO:0000313" key="2">
    <source>
        <dbReference type="Proteomes" id="UP000019197"/>
    </source>
</evidence>
<organism evidence="1 2">
    <name type="scientific">Xenorhabdus cabanillasii JM26</name>
    <dbReference type="NCBI Taxonomy" id="1427517"/>
    <lineage>
        <taxon>Bacteria</taxon>
        <taxon>Pseudomonadati</taxon>
        <taxon>Pseudomonadota</taxon>
        <taxon>Gammaproteobacteria</taxon>
        <taxon>Enterobacterales</taxon>
        <taxon>Morganellaceae</taxon>
        <taxon>Xenorhabdus</taxon>
    </lineage>
</organism>
<gene>
    <name evidence="1" type="ORF">XCR1_1040039</name>
</gene>
<protein>
    <submittedName>
        <fullName evidence="1">Uncharacterized protein</fullName>
    </submittedName>
</protein>
<comment type="caution">
    <text evidence="1">The sequence shown here is derived from an EMBL/GenBank/DDBJ whole genome shotgun (WGS) entry which is preliminary data.</text>
</comment>